<dbReference type="PROSITE" id="PS50181">
    <property type="entry name" value="FBOX"/>
    <property type="match status" value="1"/>
</dbReference>
<dbReference type="EMBL" id="KV417500">
    <property type="protein sequence ID" value="KZP29054.1"/>
    <property type="molecule type" value="Genomic_DNA"/>
</dbReference>
<evidence type="ECO:0000313" key="3">
    <source>
        <dbReference type="Proteomes" id="UP000076532"/>
    </source>
</evidence>
<reference evidence="2 3" key="1">
    <citation type="journal article" date="2016" name="Mol. Biol. Evol.">
        <title>Comparative Genomics of Early-Diverging Mushroom-Forming Fungi Provides Insights into the Origins of Lignocellulose Decay Capabilities.</title>
        <authorList>
            <person name="Nagy L.G."/>
            <person name="Riley R."/>
            <person name="Tritt A."/>
            <person name="Adam C."/>
            <person name="Daum C."/>
            <person name="Floudas D."/>
            <person name="Sun H."/>
            <person name="Yadav J.S."/>
            <person name="Pangilinan J."/>
            <person name="Larsson K.H."/>
            <person name="Matsuura K."/>
            <person name="Barry K."/>
            <person name="Labutti K."/>
            <person name="Kuo R."/>
            <person name="Ohm R.A."/>
            <person name="Bhattacharya S.S."/>
            <person name="Shirouzu T."/>
            <person name="Yoshinaga Y."/>
            <person name="Martin F.M."/>
            <person name="Grigoriev I.V."/>
            <person name="Hibbett D.S."/>
        </authorList>
    </citation>
    <scope>NUCLEOTIDE SEQUENCE [LARGE SCALE GENOMIC DNA]</scope>
    <source>
        <strain evidence="2 3">CBS 109695</strain>
    </source>
</reference>
<name>A0A166S640_9AGAM</name>
<dbReference type="OrthoDB" id="2862720at2759"/>
<dbReference type="AlphaFoldDB" id="A0A166S640"/>
<keyword evidence="3" id="KW-1185">Reference proteome</keyword>
<evidence type="ECO:0000313" key="2">
    <source>
        <dbReference type="EMBL" id="KZP29054.1"/>
    </source>
</evidence>
<organism evidence="2 3">
    <name type="scientific">Athelia psychrophila</name>
    <dbReference type="NCBI Taxonomy" id="1759441"/>
    <lineage>
        <taxon>Eukaryota</taxon>
        <taxon>Fungi</taxon>
        <taxon>Dikarya</taxon>
        <taxon>Basidiomycota</taxon>
        <taxon>Agaricomycotina</taxon>
        <taxon>Agaricomycetes</taxon>
        <taxon>Agaricomycetidae</taxon>
        <taxon>Atheliales</taxon>
        <taxon>Atheliaceae</taxon>
        <taxon>Athelia</taxon>
    </lineage>
</organism>
<dbReference type="InterPro" id="IPR001810">
    <property type="entry name" value="F-box_dom"/>
</dbReference>
<protein>
    <recommendedName>
        <fullName evidence="1">F-box domain-containing protein</fullName>
    </recommendedName>
</protein>
<gene>
    <name evidence="2" type="ORF">FIBSPDRAFT_947061</name>
</gene>
<accession>A0A166S640</accession>
<evidence type="ECO:0000259" key="1">
    <source>
        <dbReference type="PROSITE" id="PS50181"/>
    </source>
</evidence>
<feature type="domain" description="F-box" evidence="1">
    <location>
        <begin position="1"/>
        <end position="45"/>
    </location>
</feature>
<sequence>MNLQRLPIETIEAILNYTTKNDQLSLCTSSKLLYDLAIRLLYRDLTFTCSSRLVQCFRVLKSKQGHAMAVTELTIATDSAMQHLRAYFRLIKDVLARLGGLRCLNIDHPFETHSDILDHCVFPRLNILTLGLFEGRYTPKFLSRHSNITLLQIFTPQKIYNHPTGGLSSLCFPNLRHYLGRTALFPSWLSRSTLLETLILKYDYAHPTTNKTFEFLSNTPAERLHLIFSGWNLEGCRVVSKTLPALKAVRFINTGFITEDVVKASQFIEHFGEFLPIFSHLEEISIIESTLSHLTPSALDREHERVQEWRSTCPELKMCEFDAGVIWTLKGNPEHPTWEPAARNVSMSGDIIHQWQVKRAVAEVQEISRKLK</sequence>
<dbReference type="Proteomes" id="UP000076532">
    <property type="component" value="Unassembled WGS sequence"/>
</dbReference>
<proteinExistence type="predicted"/>